<feature type="binding site" evidence="1">
    <location>
        <position position="739"/>
    </location>
    <ligand>
        <name>ATP</name>
        <dbReference type="ChEBI" id="CHEBI:30616"/>
    </ligand>
</feature>
<protein>
    <submittedName>
        <fullName evidence="3">212_t:CDS:1</fullName>
    </submittedName>
</protein>
<keyword evidence="1" id="KW-0547">Nucleotide-binding</keyword>
<sequence length="931" mass="107734">MKHSKHAVVSDDGELDISLYNGQPLVYTFINDHKSRTNLLAIYPDNININKVLKPSDICILFPVAEITYNAESLKSFLSFMYDDDEKLHEMYGHLFSRKVLVGGKLFIDDFESDSTQIDAYKSHLTWAYDSAKYNKENSFITIDFFPKIRTSDGKELNTLDKLAVWMDDLYQKNVVDIISYNSLIPISDLRSNKSLEDTLVDKQPEIANFKEKLSLEEWIEDSIKRIAINLIKFPFVYASGNAYSDLELIKPKTNLEEFLLSNNIYSANNLGFFPFMKSCIESDDLSYLGYTHLLVKCEKYRILLNEDDIKPSEEFKQAIETALDDMKPFASLKDVFDEYGHFIPLNIVLGKSLKNILPNTASPEISEQVDLGSLEFGSLKSHLDKIKFSYLLTQKGNVIKKDELSNWIQNTNNYLEIIEYDKIISLYKILGEDQRNKIDVILNEQDNFKIIMTGIVDLKDLNINNTEHYKRINIEPSLEDENFQVFGSIMFNNGLKSEIFVSFGLCDFNGFSVMIRTLKDQNIKITECSILWMIIGKPSKLSVFSPKNRELQLVYFTKSITLQPDLYYYSVETSNQLSRGYTVFVNAYLSTKYYEPINIKLDKWSKNYIYFQIYTNTNLNHSSLDDADCMDSLTNIDVQICILSSDYKTLNLDIGGKDCCLDLIGYTLNERNFNKKIVKEQLDLKDNYYDEDAEEWFDTKEITLYDHTDFKYVTEIGSGSTASVFTVNWKNEVFAIKKFHKNLNMKEIINESKLLKEQTIYFLGVLFWELTSRSPPFDTEEITLIDIFNGKREKPILNTNSTFVELYEKCWQLEPVERPNIRQVILELNNIREDDNIKSTWMSLKGRKNSIRSGWMSLKVRKNSLSSNNIDSKYPRIKISFNDSDDLVMDVDSSSLPSLSPFPSPLPSSCPSPSTSMDYSQETIFQYENE</sequence>
<feature type="compositionally biased region" description="Polar residues" evidence="2">
    <location>
        <begin position="922"/>
        <end position="931"/>
    </location>
</feature>
<dbReference type="EMBL" id="CAJVPQ010000597">
    <property type="protein sequence ID" value="CAG8495288.1"/>
    <property type="molecule type" value="Genomic_DNA"/>
</dbReference>
<accession>A0A9N8WU28</accession>
<keyword evidence="1" id="KW-0067">ATP-binding</keyword>
<dbReference type="PROSITE" id="PS00107">
    <property type="entry name" value="PROTEIN_KINASE_ATP"/>
    <property type="match status" value="1"/>
</dbReference>
<organism evidence="3 4">
    <name type="scientific">Funneliformis caledonium</name>
    <dbReference type="NCBI Taxonomy" id="1117310"/>
    <lineage>
        <taxon>Eukaryota</taxon>
        <taxon>Fungi</taxon>
        <taxon>Fungi incertae sedis</taxon>
        <taxon>Mucoromycota</taxon>
        <taxon>Glomeromycotina</taxon>
        <taxon>Glomeromycetes</taxon>
        <taxon>Glomerales</taxon>
        <taxon>Glomeraceae</taxon>
        <taxon>Funneliformis</taxon>
    </lineage>
</organism>
<dbReference type="Gene3D" id="3.30.200.20">
    <property type="entry name" value="Phosphorylase Kinase, domain 1"/>
    <property type="match status" value="1"/>
</dbReference>
<dbReference type="GO" id="GO:0005524">
    <property type="term" value="F:ATP binding"/>
    <property type="evidence" value="ECO:0007669"/>
    <property type="project" value="UniProtKB-UniRule"/>
</dbReference>
<feature type="compositionally biased region" description="Pro residues" evidence="2">
    <location>
        <begin position="901"/>
        <end position="911"/>
    </location>
</feature>
<feature type="region of interest" description="Disordered" evidence="2">
    <location>
        <begin position="894"/>
        <end position="931"/>
    </location>
</feature>
<dbReference type="SUPFAM" id="SSF56112">
    <property type="entry name" value="Protein kinase-like (PK-like)"/>
    <property type="match status" value="1"/>
</dbReference>
<gene>
    <name evidence="3" type="ORF">FCALED_LOCUS3424</name>
</gene>
<dbReference type="InterPro" id="IPR011009">
    <property type="entry name" value="Kinase-like_dom_sf"/>
</dbReference>
<dbReference type="AlphaFoldDB" id="A0A9N8WU28"/>
<evidence type="ECO:0000256" key="1">
    <source>
        <dbReference type="PROSITE-ProRule" id="PRU10141"/>
    </source>
</evidence>
<feature type="non-terminal residue" evidence="3">
    <location>
        <position position="1"/>
    </location>
</feature>
<feature type="compositionally biased region" description="Low complexity" evidence="2">
    <location>
        <begin position="912"/>
        <end position="921"/>
    </location>
</feature>
<proteinExistence type="predicted"/>
<evidence type="ECO:0000313" key="3">
    <source>
        <dbReference type="EMBL" id="CAG8495288.1"/>
    </source>
</evidence>
<comment type="caution">
    <text evidence="3">The sequence shown here is derived from an EMBL/GenBank/DDBJ whole genome shotgun (WGS) entry which is preliminary data.</text>
</comment>
<dbReference type="Proteomes" id="UP000789570">
    <property type="component" value="Unassembled WGS sequence"/>
</dbReference>
<evidence type="ECO:0000256" key="2">
    <source>
        <dbReference type="SAM" id="MobiDB-lite"/>
    </source>
</evidence>
<dbReference type="OrthoDB" id="2338404at2759"/>
<keyword evidence="4" id="KW-1185">Reference proteome</keyword>
<reference evidence="3" key="1">
    <citation type="submission" date="2021-06" db="EMBL/GenBank/DDBJ databases">
        <authorList>
            <person name="Kallberg Y."/>
            <person name="Tangrot J."/>
            <person name="Rosling A."/>
        </authorList>
    </citation>
    <scope>NUCLEOTIDE SEQUENCE</scope>
    <source>
        <strain evidence="3">UK204</strain>
    </source>
</reference>
<dbReference type="InterPro" id="IPR017441">
    <property type="entry name" value="Protein_kinase_ATP_BS"/>
</dbReference>
<evidence type="ECO:0000313" key="4">
    <source>
        <dbReference type="Proteomes" id="UP000789570"/>
    </source>
</evidence>
<dbReference type="Gene3D" id="1.10.510.10">
    <property type="entry name" value="Transferase(Phosphotransferase) domain 1"/>
    <property type="match status" value="1"/>
</dbReference>
<name>A0A9N8WU28_9GLOM</name>